<evidence type="ECO:0000256" key="1">
    <source>
        <dbReference type="SAM" id="MobiDB-lite"/>
    </source>
</evidence>
<reference evidence="2 3" key="1">
    <citation type="submission" date="2019-05" db="EMBL/GenBank/DDBJ databases">
        <title>Another draft genome of Portunus trituberculatus and its Hox gene families provides insights of decapod evolution.</title>
        <authorList>
            <person name="Jeong J.-H."/>
            <person name="Song I."/>
            <person name="Kim S."/>
            <person name="Choi T."/>
            <person name="Kim D."/>
            <person name="Ryu S."/>
            <person name="Kim W."/>
        </authorList>
    </citation>
    <scope>NUCLEOTIDE SEQUENCE [LARGE SCALE GENOMIC DNA]</scope>
    <source>
        <tissue evidence="2">Muscle</tissue>
    </source>
</reference>
<evidence type="ECO:0000313" key="3">
    <source>
        <dbReference type="Proteomes" id="UP000324222"/>
    </source>
</evidence>
<accession>A0A5B7DXU9</accession>
<gene>
    <name evidence="2" type="ORF">E2C01_018905</name>
</gene>
<dbReference type="Proteomes" id="UP000324222">
    <property type="component" value="Unassembled WGS sequence"/>
</dbReference>
<proteinExistence type="predicted"/>
<protein>
    <submittedName>
        <fullName evidence="2">Uncharacterized protein</fullName>
    </submittedName>
</protein>
<dbReference type="AlphaFoldDB" id="A0A5B7DXU9"/>
<sequence length="77" mass="8431">MLPNITILFFKLNRKQCPLLPISGGSAQRLRRRPAPPARHVSSVRHRDEKGVGVGLRVVSHVASVARTVVRASAKGR</sequence>
<evidence type="ECO:0000313" key="2">
    <source>
        <dbReference type="EMBL" id="MPC25783.1"/>
    </source>
</evidence>
<dbReference type="EMBL" id="VSRR010001507">
    <property type="protein sequence ID" value="MPC25783.1"/>
    <property type="molecule type" value="Genomic_DNA"/>
</dbReference>
<name>A0A5B7DXU9_PORTR</name>
<organism evidence="2 3">
    <name type="scientific">Portunus trituberculatus</name>
    <name type="common">Swimming crab</name>
    <name type="synonym">Neptunus trituberculatus</name>
    <dbReference type="NCBI Taxonomy" id="210409"/>
    <lineage>
        <taxon>Eukaryota</taxon>
        <taxon>Metazoa</taxon>
        <taxon>Ecdysozoa</taxon>
        <taxon>Arthropoda</taxon>
        <taxon>Crustacea</taxon>
        <taxon>Multicrustacea</taxon>
        <taxon>Malacostraca</taxon>
        <taxon>Eumalacostraca</taxon>
        <taxon>Eucarida</taxon>
        <taxon>Decapoda</taxon>
        <taxon>Pleocyemata</taxon>
        <taxon>Brachyura</taxon>
        <taxon>Eubrachyura</taxon>
        <taxon>Portunoidea</taxon>
        <taxon>Portunidae</taxon>
        <taxon>Portuninae</taxon>
        <taxon>Portunus</taxon>
    </lineage>
</organism>
<keyword evidence="3" id="KW-1185">Reference proteome</keyword>
<comment type="caution">
    <text evidence="2">The sequence shown here is derived from an EMBL/GenBank/DDBJ whole genome shotgun (WGS) entry which is preliminary data.</text>
</comment>
<feature type="region of interest" description="Disordered" evidence="1">
    <location>
        <begin position="24"/>
        <end position="48"/>
    </location>
</feature>